<reference evidence="1" key="1">
    <citation type="submission" date="2019-11" db="EMBL/GenBank/DDBJ databases">
        <title>Characterization of Clostridium perfringens isolates from swine manure treated agricultural soils.</title>
        <authorList>
            <person name="Wushke S.T."/>
        </authorList>
    </citation>
    <scope>NUCLEOTIDE SEQUENCE</scope>
    <source>
        <strain evidence="1">X15</strain>
    </source>
</reference>
<evidence type="ECO:0000313" key="2">
    <source>
        <dbReference type="Proteomes" id="UP001289066"/>
    </source>
</evidence>
<comment type="caution">
    <text evidence="1">The sequence shown here is derived from an EMBL/GenBank/DDBJ whole genome shotgun (WGS) entry which is preliminary data.</text>
</comment>
<accession>A0AAW9IYP0</accession>
<proteinExistence type="predicted"/>
<dbReference type="EMBL" id="WNVG01000003">
    <property type="protein sequence ID" value="MDZ5031623.1"/>
    <property type="molecule type" value="Genomic_DNA"/>
</dbReference>
<evidence type="ECO:0000313" key="1">
    <source>
        <dbReference type="EMBL" id="MDZ5031623.1"/>
    </source>
</evidence>
<protein>
    <submittedName>
        <fullName evidence="1">Uncharacterized protein</fullName>
    </submittedName>
</protein>
<sequence>MLVYKEISDIKFIAAKDELAYQEVIDDFKNAKKVFVLTYNVSKSKNSLLSAFKECGEDTKVTIISNIPSRWNEYFNSYYAEKARENISIYKNKLNPKDIADKAYVYLCESL</sequence>
<name>A0AAW9IYP0_CLOPF</name>
<dbReference type="Proteomes" id="UP001289066">
    <property type="component" value="Unassembled WGS sequence"/>
</dbReference>
<dbReference type="RefSeq" id="WP_198603738.1">
    <property type="nucleotide sequence ID" value="NZ_JACOHV010000002.1"/>
</dbReference>
<dbReference type="AlphaFoldDB" id="A0AAW9IYP0"/>
<organism evidence="1 2">
    <name type="scientific">Clostridium perfringens</name>
    <dbReference type="NCBI Taxonomy" id="1502"/>
    <lineage>
        <taxon>Bacteria</taxon>
        <taxon>Bacillati</taxon>
        <taxon>Bacillota</taxon>
        <taxon>Clostridia</taxon>
        <taxon>Eubacteriales</taxon>
        <taxon>Clostridiaceae</taxon>
        <taxon>Clostridium</taxon>
    </lineage>
</organism>
<gene>
    <name evidence="1" type="ORF">GNF81_02200</name>
</gene>